<dbReference type="PANTHER" id="PTHR23110:SF109">
    <property type="entry name" value="FI07618P-RELATED"/>
    <property type="match status" value="1"/>
</dbReference>
<name>A0A0L7LJP7_OPEBR</name>
<gene>
    <name evidence="4" type="ORF">OBRU01_06864</name>
</gene>
<accession>A0A0L7LJP7</accession>
<comment type="caution">
    <text evidence="4">The sequence shown here is derived from an EMBL/GenBank/DDBJ whole genome shotgun (WGS) entry which is preliminary data.</text>
</comment>
<dbReference type="PROSITE" id="PS50097">
    <property type="entry name" value="BTB"/>
    <property type="match status" value="1"/>
</dbReference>
<dbReference type="Proteomes" id="UP000037510">
    <property type="component" value="Unassembled WGS sequence"/>
</dbReference>
<keyword evidence="2" id="KW-0539">Nucleus</keyword>
<evidence type="ECO:0000259" key="3">
    <source>
        <dbReference type="PROSITE" id="PS50097"/>
    </source>
</evidence>
<proteinExistence type="predicted"/>
<protein>
    <submittedName>
        <fullName evidence="4">Mod(Mdg4) protein</fullName>
    </submittedName>
</protein>
<sequence>MAQSTFSLSWEAHRSNICNGLSVLQQNEEFVDMTLAADGHFVKVHQMVMALASPYFKDLISSAAGRHPVIYLNKTSHSTLCAILEYIYTGEVMISINN</sequence>
<reference evidence="4 5" key="1">
    <citation type="journal article" date="2015" name="Genome Biol. Evol.">
        <title>The genome of winter moth (Operophtera brumata) provides a genomic perspective on sexual dimorphism and phenology.</title>
        <authorList>
            <person name="Derks M.F."/>
            <person name="Smit S."/>
            <person name="Salis L."/>
            <person name="Schijlen E."/>
            <person name="Bossers A."/>
            <person name="Mateman C."/>
            <person name="Pijl A.S."/>
            <person name="de Ridder D."/>
            <person name="Groenen M.A."/>
            <person name="Visser M.E."/>
            <person name="Megens H.J."/>
        </authorList>
    </citation>
    <scope>NUCLEOTIDE SEQUENCE [LARGE SCALE GENOMIC DNA]</scope>
    <source>
        <strain evidence="4">WM2013NL</strain>
        <tissue evidence="4">Head and thorax</tissue>
    </source>
</reference>
<evidence type="ECO:0000313" key="4">
    <source>
        <dbReference type="EMBL" id="KOB75783.1"/>
    </source>
</evidence>
<dbReference type="GO" id="GO:0005634">
    <property type="term" value="C:nucleus"/>
    <property type="evidence" value="ECO:0007669"/>
    <property type="project" value="UniProtKB-SubCell"/>
</dbReference>
<dbReference type="PANTHER" id="PTHR23110">
    <property type="entry name" value="BTB DOMAIN TRANSCRIPTION FACTOR"/>
    <property type="match status" value="1"/>
</dbReference>
<dbReference type="AlphaFoldDB" id="A0A0L7LJP7"/>
<dbReference type="EMBL" id="JTDY01000812">
    <property type="protein sequence ID" value="KOB75783.1"/>
    <property type="molecule type" value="Genomic_DNA"/>
</dbReference>
<dbReference type="Gene3D" id="3.30.710.10">
    <property type="entry name" value="Potassium Channel Kv1.1, Chain A"/>
    <property type="match status" value="1"/>
</dbReference>
<feature type="non-terminal residue" evidence="4">
    <location>
        <position position="98"/>
    </location>
</feature>
<evidence type="ECO:0000313" key="5">
    <source>
        <dbReference type="Proteomes" id="UP000037510"/>
    </source>
</evidence>
<keyword evidence="5" id="KW-1185">Reference proteome</keyword>
<dbReference type="InterPro" id="IPR000210">
    <property type="entry name" value="BTB/POZ_dom"/>
</dbReference>
<dbReference type="Pfam" id="PF00651">
    <property type="entry name" value="BTB"/>
    <property type="match status" value="1"/>
</dbReference>
<evidence type="ECO:0000256" key="1">
    <source>
        <dbReference type="ARBA" id="ARBA00004123"/>
    </source>
</evidence>
<dbReference type="InterPro" id="IPR051095">
    <property type="entry name" value="Dros_DevTransReg"/>
</dbReference>
<feature type="domain" description="BTB" evidence="3">
    <location>
        <begin position="31"/>
        <end position="96"/>
    </location>
</feature>
<dbReference type="STRING" id="104452.A0A0L7LJP7"/>
<dbReference type="InterPro" id="IPR011333">
    <property type="entry name" value="SKP1/BTB/POZ_sf"/>
</dbReference>
<evidence type="ECO:0000256" key="2">
    <source>
        <dbReference type="ARBA" id="ARBA00023242"/>
    </source>
</evidence>
<dbReference type="GO" id="GO:0006357">
    <property type="term" value="P:regulation of transcription by RNA polymerase II"/>
    <property type="evidence" value="ECO:0007669"/>
    <property type="project" value="TreeGrafter"/>
</dbReference>
<dbReference type="SUPFAM" id="SSF54695">
    <property type="entry name" value="POZ domain"/>
    <property type="match status" value="1"/>
</dbReference>
<comment type="subcellular location">
    <subcellularLocation>
        <location evidence="1">Nucleus</location>
    </subcellularLocation>
</comment>
<organism evidence="4 5">
    <name type="scientific">Operophtera brumata</name>
    <name type="common">Winter moth</name>
    <name type="synonym">Phalaena brumata</name>
    <dbReference type="NCBI Taxonomy" id="104452"/>
    <lineage>
        <taxon>Eukaryota</taxon>
        <taxon>Metazoa</taxon>
        <taxon>Ecdysozoa</taxon>
        <taxon>Arthropoda</taxon>
        <taxon>Hexapoda</taxon>
        <taxon>Insecta</taxon>
        <taxon>Pterygota</taxon>
        <taxon>Neoptera</taxon>
        <taxon>Endopterygota</taxon>
        <taxon>Lepidoptera</taxon>
        <taxon>Glossata</taxon>
        <taxon>Ditrysia</taxon>
        <taxon>Geometroidea</taxon>
        <taxon>Geometridae</taxon>
        <taxon>Larentiinae</taxon>
        <taxon>Operophtera</taxon>
    </lineage>
</organism>